<dbReference type="Proteomes" id="UP001430848">
    <property type="component" value="Unassembled WGS sequence"/>
</dbReference>
<protein>
    <recommendedName>
        <fullName evidence="1">DUF6546 domain-containing protein</fullName>
    </recommendedName>
</protein>
<evidence type="ECO:0000313" key="2">
    <source>
        <dbReference type="EMBL" id="KAK7708661.1"/>
    </source>
</evidence>
<feature type="domain" description="DUF6546" evidence="1">
    <location>
        <begin position="85"/>
        <end position="291"/>
    </location>
</feature>
<proteinExistence type="predicted"/>
<gene>
    <name evidence="2" type="ORF">SLS63_013467</name>
</gene>
<organism evidence="2 3">
    <name type="scientific">Diaporthe eres</name>
    <name type="common">Phomopsis oblonga</name>
    <dbReference type="NCBI Taxonomy" id="83184"/>
    <lineage>
        <taxon>Eukaryota</taxon>
        <taxon>Fungi</taxon>
        <taxon>Dikarya</taxon>
        <taxon>Ascomycota</taxon>
        <taxon>Pezizomycotina</taxon>
        <taxon>Sordariomycetes</taxon>
        <taxon>Sordariomycetidae</taxon>
        <taxon>Diaporthales</taxon>
        <taxon>Diaporthaceae</taxon>
        <taxon>Diaporthe</taxon>
        <taxon>Diaporthe eres species complex</taxon>
    </lineage>
</organism>
<accession>A0ABR1NNF5</accession>
<sequence length="311" mass="36240">MFEYNLKRLEYRWWDQLPSVPAVTSLALRQQNHRRWEPSTLAHMFARFPRLEEVHYEPWREWNSLNVNPDRQYQHLFESISRCNNNLKRLVVFENFNQQYPAILQKFPVQLMDGTMTQCDSIRKPAPAVSRMVALASLQLEHLAASFIVDASQFFQIEPSWKWPNLTSLALTSRLLTPDGKAAEIKAMLQSAAAAAMSMPQLETMEIWNGRKGIAGLFKYQASRERRRATITWRGTWEMAMEPSVIQAWEAIVQQFHAWRLNMVHEWLDGAVIKSHGDAIHYLKLSSQVVRPISLQQIQIEQEFMEGLTTV</sequence>
<keyword evidence="3" id="KW-1185">Reference proteome</keyword>
<dbReference type="EMBL" id="JAKNSF020000182">
    <property type="protein sequence ID" value="KAK7708661.1"/>
    <property type="molecule type" value="Genomic_DNA"/>
</dbReference>
<evidence type="ECO:0000259" key="1">
    <source>
        <dbReference type="Pfam" id="PF20183"/>
    </source>
</evidence>
<comment type="caution">
    <text evidence="2">The sequence shown here is derived from an EMBL/GenBank/DDBJ whole genome shotgun (WGS) entry which is preliminary data.</text>
</comment>
<evidence type="ECO:0000313" key="3">
    <source>
        <dbReference type="Proteomes" id="UP001430848"/>
    </source>
</evidence>
<dbReference type="InterPro" id="IPR046676">
    <property type="entry name" value="DUF6546"/>
</dbReference>
<dbReference type="Pfam" id="PF20183">
    <property type="entry name" value="DUF6546"/>
    <property type="match status" value="1"/>
</dbReference>
<name>A0ABR1NNF5_DIAER</name>
<reference evidence="2 3" key="1">
    <citation type="submission" date="2024-02" db="EMBL/GenBank/DDBJ databases">
        <title>De novo assembly and annotation of 12 fungi associated with fruit tree decline syndrome in Ontario, Canada.</title>
        <authorList>
            <person name="Sulman M."/>
            <person name="Ellouze W."/>
            <person name="Ilyukhin E."/>
        </authorList>
    </citation>
    <scope>NUCLEOTIDE SEQUENCE [LARGE SCALE GENOMIC DNA]</scope>
    <source>
        <strain evidence="2 3">M169</strain>
    </source>
</reference>